<evidence type="ECO:0008006" key="2">
    <source>
        <dbReference type="Google" id="ProtNLM"/>
    </source>
</evidence>
<dbReference type="RefSeq" id="WP_192963326.1">
    <property type="nucleotide sequence ID" value="NZ_LN713926.1"/>
</dbReference>
<reference evidence="1" key="2">
    <citation type="submission" date="2015-06" db="EMBL/GenBank/DDBJ databases">
        <title>Environmentally co-occuring mercury resistance plasmids are genetically and phenotypically diverse and confer variable context-dependent fitness effects.</title>
        <authorList>
            <person name="Hall J.P.J."/>
            <person name="Harrison E."/>
            <person name="Lilley A.K."/>
            <person name="Paterson S."/>
            <person name="Spiers A.J."/>
            <person name="Brockhurst M.A."/>
        </authorList>
    </citation>
    <scope>NUCLEOTIDE SEQUENCE [LARGE SCALE GENOMIC DNA]</scope>
    <source>
        <strain evidence="1">SBW25</strain>
        <plasmid evidence="1">pQBR57</plasmid>
    </source>
</reference>
<dbReference type="AlphaFoldDB" id="A0A0G4E5A0"/>
<evidence type="ECO:0000313" key="1">
    <source>
        <dbReference type="EMBL" id="CEK42132.1"/>
    </source>
</evidence>
<sequence>MQQSAQRTLYSPSEEDVLAIRELETAERIRGNSSIFTIRQMASIHNMSIPYLREFADHHKITFVGTDGNRTKRLSSATIARERRHTSAVVARSVSRKPVTTLDAGKITPELRERARRRDQESVNGFIEYLRELSLTHTREEAAKQAGISPTFMRTMAYDQNLVFVGETTSVTRAITPAAFKKLQSTLFRPSKKVKPVTSRLLRLYVMNDVADDF</sequence>
<geneLocation type="plasmid" evidence="1">
    <name>pQBR57</name>
</geneLocation>
<dbReference type="EMBL" id="LN713926">
    <property type="protein sequence ID" value="CEK42132.1"/>
    <property type="molecule type" value="Genomic_DNA"/>
</dbReference>
<protein>
    <recommendedName>
        <fullName evidence="2">DNA-binding protein</fullName>
    </recommendedName>
</protein>
<proteinExistence type="predicted"/>
<organism evidence="1">
    <name type="scientific">Pseudomonas fluorescens (strain SBW25)</name>
    <dbReference type="NCBI Taxonomy" id="216595"/>
    <lineage>
        <taxon>Bacteria</taxon>
        <taxon>Pseudomonadati</taxon>
        <taxon>Pseudomonadota</taxon>
        <taxon>Gammaproteobacteria</taxon>
        <taxon>Pseudomonadales</taxon>
        <taxon>Pseudomonadaceae</taxon>
        <taxon>Pseudomonas</taxon>
    </lineage>
</organism>
<keyword evidence="1" id="KW-0614">Plasmid</keyword>
<accession>A0A0G4E5A0</accession>
<reference evidence="1" key="1">
    <citation type="submission" date="2014-12" db="EMBL/GenBank/DDBJ databases">
        <authorList>
            <person name="Hall J."/>
        </authorList>
    </citation>
    <scope>NUCLEOTIDE SEQUENCE [LARGE SCALE GENOMIC DNA]</scope>
    <source>
        <strain evidence="1">SBW25</strain>
        <plasmid evidence="1">pQBR57</plasmid>
    </source>
</reference>
<gene>
    <name evidence="1" type="ORF">PQBR57_0179</name>
</gene>
<name>A0A0G4E5A0_PSEFS</name>